<dbReference type="Pfam" id="PF12854">
    <property type="entry name" value="PPR_1"/>
    <property type="match status" value="1"/>
</dbReference>
<protein>
    <recommendedName>
        <fullName evidence="6">Pentacotripeptide-repeat region of PRORP domain-containing protein</fullName>
    </recommendedName>
</protein>
<dbReference type="PROSITE" id="PS51375">
    <property type="entry name" value="PPR"/>
    <property type="match status" value="4"/>
</dbReference>
<evidence type="ECO:0000313" key="4">
    <source>
        <dbReference type="EMBL" id="TQE06276.1"/>
    </source>
</evidence>
<dbReference type="GO" id="GO:0003729">
    <property type="term" value="F:mRNA binding"/>
    <property type="evidence" value="ECO:0007669"/>
    <property type="project" value="TreeGrafter"/>
</dbReference>
<sequence length="180" mass="20323">MNNLENALLGLNYFQQRLKPKREVILYNVTLKVCRKGKDLESAEKLFNEILQRGVKPDNVTFFTSISCAGMCSLLDKAVEWFEKMPSFGCNPDDVTYSAMIDAYGRAGKVEMAFSLYDQSRTEKWCIDPVTFSTLIKIHGQLGNFDGCLNVYEEMKAIAAKPNLVIDNTLLDAMGRAMRP</sequence>
<name>A0A540N5E7_MALBA</name>
<dbReference type="Proteomes" id="UP000315295">
    <property type="component" value="Unassembled WGS sequence"/>
</dbReference>
<dbReference type="Gene3D" id="1.25.40.10">
    <property type="entry name" value="Tetratricopeptide repeat domain"/>
    <property type="match status" value="1"/>
</dbReference>
<feature type="repeat" description="PPR" evidence="3">
    <location>
        <begin position="23"/>
        <end position="57"/>
    </location>
</feature>
<dbReference type="GO" id="GO:0045727">
    <property type="term" value="P:positive regulation of translation"/>
    <property type="evidence" value="ECO:0007669"/>
    <property type="project" value="TreeGrafter"/>
</dbReference>
<dbReference type="InterPro" id="IPR011990">
    <property type="entry name" value="TPR-like_helical_dom_sf"/>
</dbReference>
<dbReference type="GO" id="GO:0042134">
    <property type="term" value="F:rRNA primary transcript binding"/>
    <property type="evidence" value="ECO:0007669"/>
    <property type="project" value="TreeGrafter"/>
</dbReference>
<keyword evidence="2" id="KW-0677">Repeat</keyword>
<dbReference type="PANTHER" id="PTHR47447">
    <property type="entry name" value="OS03G0856100 PROTEIN"/>
    <property type="match status" value="1"/>
</dbReference>
<keyword evidence="5" id="KW-1185">Reference proteome</keyword>
<dbReference type="InterPro" id="IPR002885">
    <property type="entry name" value="PPR_rpt"/>
</dbReference>
<proteinExistence type="inferred from homology"/>
<organism evidence="4 5">
    <name type="scientific">Malus baccata</name>
    <name type="common">Siberian crab apple</name>
    <name type="synonym">Pyrus baccata</name>
    <dbReference type="NCBI Taxonomy" id="106549"/>
    <lineage>
        <taxon>Eukaryota</taxon>
        <taxon>Viridiplantae</taxon>
        <taxon>Streptophyta</taxon>
        <taxon>Embryophyta</taxon>
        <taxon>Tracheophyta</taxon>
        <taxon>Spermatophyta</taxon>
        <taxon>Magnoliopsida</taxon>
        <taxon>eudicotyledons</taxon>
        <taxon>Gunneridae</taxon>
        <taxon>Pentapetalae</taxon>
        <taxon>rosids</taxon>
        <taxon>fabids</taxon>
        <taxon>Rosales</taxon>
        <taxon>Rosaceae</taxon>
        <taxon>Amygdaloideae</taxon>
        <taxon>Maleae</taxon>
        <taxon>Malus</taxon>
    </lineage>
</organism>
<dbReference type="EMBL" id="VIEB01000107">
    <property type="protein sequence ID" value="TQE06276.1"/>
    <property type="molecule type" value="Genomic_DNA"/>
</dbReference>
<evidence type="ECO:0008006" key="6">
    <source>
        <dbReference type="Google" id="ProtNLM"/>
    </source>
</evidence>
<comment type="caution">
    <text evidence="4">The sequence shown here is derived from an EMBL/GenBank/DDBJ whole genome shotgun (WGS) entry which is preliminary data.</text>
</comment>
<evidence type="ECO:0000256" key="2">
    <source>
        <dbReference type="ARBA" id="ARBA00022737"/>
    </source>
</evidence>
<evidence type="ECO:0000256" key="1">
    <source>
        <dbReference type="ARBA" id="ARBA00007626"/>
    </source>
</evidence>
<reference evidence="4 5" key="1">
    <citation type="journal article" date="2019" name="G3 (Bethesda)">
        <title>Sequencing of a Wild Apple (Malus baccata) Genome Unravels the Differences Between Cultivated and Wild Apple Species Regarding Disease Resistance and Cold Tolerance.</title>
        <authorList>
            <person name="Chen X."/>
        </authorList>
    </citation>
    <scope>NUCLEOTIDE SEQUENCE [LARGE SCALE GENOMIC DNA]</scope>
    <source>
        <strain evidence="5">cv. Shandingzi</strain>
        <tissue evidence="4">Leaves</tissue>
    </source>
</reference>
<dbReference type="STRING" id="106549.A0A540N5E7"/>
<gene>
    <name evidence="4" type="ORF">C1H46_008125</name>
</gene>
<dbReference type="Pfam" id="PF13041">
    <property type="entry name" value="PPR_2"/>
    <property type="match status" value="1"/>
</dbReference>
<dbReference type="PANTHER" id="PTHR47447:SF12">
    <property type="entry name" value="PENTATRICOPEPTIDE REPEAT-CONTAINING PROTEIN ATP4 HOMOLOG, CHLOROPLASTIC"/>
    <property type="match status" value="1"/>
</dbReference>
<comment type="similarity">
    <text evidence="1">Belongs to the PPR family. P subfamily.</text>
</comment>
<feature type="repeat" description="PPR" evidence="3">
    <location>
        <begin position="128"/>
        <end position="162"/>
    </location>
</feature>
<accession>A0A540N5E7</accession>
<evidence type="ECO:0000256" key="3">
    <source>
        <dbReference type="PROSITE-ProRule" id="PRU00708"/>
    </source>
</evidence>
<dbReference type="GO" id="GO:0009570">
    <property type="term" value="C:chloroplast stroma"/>
    <property type="evidence" value="ECO:0007669"/>
    <property type="project" value="TreeGrafter"/>
</dbReference>
<evidence type="ECO:0000313" key="5">
    <source>
        <dbReference type="Proteomes" id="UP000315295"/>
    </source>
</evidence>
<dbReference type="NCBIfam" id="TIGR00756">
    <property type="entry name" value="PPR"/>
    <property type="match status" value="4"/>
</dbReference>
<feature type="repeat" description="PPR" evidence="3">
    <location>
        <begin position="58"/>
        <end position="92"/>
    </location>
</feature>
<dbReference type="Pfam" id="PF01535">
    <property type="entry name" value="PPR"/>
    <property type="match status" value="1"/>
</dbReference>
<feature type="repeat" description="PPR" evidence="3">
    <location>
        <begin position="93"/>
        <end position="127"/>
    </location>
</feature>
<dbReference type="AlphaFoldDB" id="A0A540N5E7"/>